<organism evidence="1 2">
    <name type="scientific">Favolaschia claudopus</name>
    <dbReference type="NCBI Taxonomy" id="2862362"/>
    <lineage>
        <taxon>Eukaryota</taxon>
        <taxon>Fungi</taxon>
        <taxon>Dikarya</taxon>
        <taxon>Basidiomycota</taxon>
        <taxon>Agaricomycotina</taxon>
        <taxon>Agaricomycetes</taxon>
        <taxon>Agaricomycetidae</taxon>
        <taxon>Agaricales</taxon>
        <taxon>Marasmiineae</taxon>
        <taxon>Mycenaceae</taxon>
        <taxon>Favolaschia</taxon>
    </lineage>
</organism>
<keyword evidence="2" id="KW-1185">Reference proteome</keyword>
<protein>
    <recommendedName>
        <fullName evidence="3">F-box domain-containing protein</fullName>
    </recommendedName>
</protein>
<comment type="caution">
    <text evidence="1">The sequence shown here is derived from an EMBL/GenBank/DDBJ whole genome shotgun (WGS) entry which is preliminary data.</text>
</comment>
<reference evidence="1 2" key="1">
    <citation type="journal article" date="2024" name="J Genomics">
        <title>Draft genome sequencing and assembly of Favolaschia claudopus CIRM-BRFM 2984 isolated from oak limbs.</title>
        <authorList>
            <person name="Navarro D."/>
            <person name="Drula E."/>
            <person name="Chaduli D."/>
            <person name="Cazenave R."/>
            <person name="Ahrendt S."/>
            <person name="Wang J."/>
            <person name="Lipzen A."/>
            <person name="Daum C."/>
            <person name="Barry K."/>
            <person name="Grigoriev I.V."/>
            <person name="Favel A."/>
            <person name="Rosso M.N."/>
            <person name="Martin F."/>
        </authorList>
    </citation>
    <scope>NUCLEOTIDE SEQUENCE [LARGE SCALE GENOMIC DNA]</scope>
    <source>
        <strain evidence="1 2">CIRM-BRFM 2984</strain>
    </source>
</reference>
<evidence type="ECO:0000313" key="2">
    <source>
        <dbReference type="Proteomes" id="UP001362999"/>
    </source>
</evidence>
<evidence type="ECO:0008006" key="3">
    <source>
        <dbReference type="Google" id="ProtNLM"/>
    </source>
</evidence>
<sequence length="1441" mass="162451">MSATCLVIFKLGEHLARISPRKVVFQADLSPKKVVFEAKIWEFLGQPFGEASRGLAGPWHLLVDRVGLRGTLCIAAASDQLGPLLDPPSTMAANCLPDELISQILVPLLHVSDDTFSTLISIAGVSPFLTFSLAEPSSTYLTVSKSWLRVGTPLLYNVVVMRSKAQAQALAATLTANPDLGRLIKKLRVEGGYDIFMHTVIQKAPNVADLFISLQLDQGDDVSGLCLGLPLLNPVRVTVDAFSELYANGVKLLEVLQACILGQWTRLVLFTFNSVTPLGLTPELCQARLELPLDFAQQNLQEAISKAVLLETLVVWSWTDWLHTLAQYIRAVSGNPSLKKIQVMMGSQEPWHPSLRQDMYEVFKSNSRMLSMLFLGRERILMETPEIPFVYPLRLAADALQEDAIWDRILAFVLRSGVPEIEDAGVGSPGHGNGQTSRLSPLLVCKLFARLGRKHLYAITVLKNENSAQSLEFELKRYPELGLHVQLLCMNFYSDSGILWNLVVHMPALTELHGRYASWKVFRNFSAVAGRRLRVLQGVEVSRISGTANPDTLTLFPQIVRLHWNSKTKFNSAPERLHLTTFNNLVNLTVTEFHESFFTVLAYADLPSLRSVFFTSLTAYGGASFFRKHGSKLQEVQLSQQQITAPKLAIWRNCPSVTTLNILFDEYRPTCVSKKFDSKPWVILRNYSVFGNGFREFKWDHEPHFDRFIGELGTTTSFPTLRQVQHPFLLWPPGNAGMSTHFPLTLTMAANRIPDELISEILSPLLRVSDASFSTLNSVAGVSPFLTFSESSSSYLAVSKSWLRVATPLLYNVVVIRSKAQAQALAATLNADPDLGRFIRKLRVEGGYDMFMHTIMQRATNLTDLFMSLQLDPGDDGSGLCLGLPLLNPRVRVIVDAFSEVFANGAKLFEVLRTCIIGQWSRLVWIPVFPALPVLNSVLRQTQLEMPLNFARQNLSKALSQVPLLDKLVVWSYQDWLRQVPEYISAVSENPALKKIQLIRIIEEREKHDYYPHKTLSQYLYGQFQTDPRLAALLHLKSQLPDSTIIEDPSTLMEDTSAVPFTYPARFRADALEDLIWGRILSFVLYSDVPEKMEDGWRESWRHRHAVVSSRLSALLVCKMFARLGVPHLYTVIVLRSENAAQSLKLQLKRHPEFGLRVRVLCMDFYSESNILGKLVVHTPALTEFHGRYAPWRVFENFAEVAGDRLQVLAGLAVSSTTGAADPGTLALFQRMTSLHWDSKIKFRSAQKLKPETTFSILVNLTVNEFHESFFDVLEHAELPSLQSVSFNFLTNGGGASFFKKHGSKLRELKISEKQLTSTKLAIWSNCSTLTILHILFDEQNPVSGRCLVTSETLPFLKQISFEVFGYLEKFKWGHEPHFNRLFNILFVNGLRPNHSRYATAKEPWAKWAEKLLARDIHLVGPEGVRWRPRLQFKKPRARRI</sequence>
<proteinExistence type="predicted"/>
<dbReference type="SUPFAM" id="SSF52047">
    <property type="entry name" value="RNI-like"/>
    <property type="match status" value="1"/>
</dbReference>
<name>A0AAW0E4E0_9AGAR</name>
<evidence type="ECO:0000313" key="1">
    <source>
        <dbReference type="EMBL" id="KAK7059633.1"/>
    </source>
</evidence>
<dbReference type="Proteomes" id="UP001362999">
    <property type="component" value="Unassembled WGS sequence"/>
</dbReference>
<accession>A0AAW0E4E0</accession>
<gene>
    <name evidence="1" type="ORF">R3P38DRAFT_2759043</name>
</gene>
<dbReference type="EMBL" id="JAWWNJ010000003">
    <property type="protein sequence ID" value="KAK7059633.1"/>
    <property type="molecule type" value="Genomic_DNA"/>
</dbReference>